<evidence type="ECO:0000256" key="2">
    <source>
        <dbReference type="ARBA" id="ARBA00004278"/>
    </source>
</evidence>
<evidence type="ECO:0000256" key="12">
    <source>
        <dbReference type="ARBA" id="ARBA00022723"/>
    </source>
</evidence>
<dbReference type="PROSITE" id="PS00479">
    <property type="entry name" value="ZF_DAG_PE_1"/>
    <property type="match status" value="2"/>
</dbReference>
<evidence type="ECO:0000256" key="10">
    <source>
        <dbReference type="ARBA" id="ARBA00022553"/>
    </source>
</evidence>
<dbReference type="Pfam" id="PF25525">
    <property type="entry name" value="Ubiquitin_PRKD1_N"/>
    <property type="match status" value="1"/>
</dbReference>
<proteinExistence type="inferred from homology"/>
<evidence type="ECO:0000256" key="15">
    <source>
        <dbReference type="ARBA" id="ARBA00022771"/>
    </source>
</evidence>
<dbReference type="PANTHER" id="PTHR22968">
    <property type="entry name" value="PROTEIN KINASE C, MU"/>
    <property type="match status" value="1"/>
</dbReference>
<dbReference type="SMART" id="SM00109">
    <property type="entry name" value="C1"/>
    <property type="match status" value="2"/>
</dbReference>
<keyword evidence="9" id="KW-0723">Serine/threonine-protein kinase</keyword>
<dbReference type="EC" id="2.7.11.13" evidence="5"/>
<evidence type="ECO:0000256" key="14">
    <source>
        <dbReference type="ARBA" id="ARBA00022741"/>
    </source>
</evidence>
<evidence type="ECO:0000256" key="7">
    <source>
        <dbReference type="ARBA" id="ARBA00022475"/>
    </source>
</evidence>
<evidence type="ECO:0000256" key="5">
    <source>
        <dbReference type="ARBA" id="ARBA00012429"/>
    </source>
</evidence>
<evidence type="ECO:0000256" key="13">
    <source>
        <dbReference type="ARBA" id="ARBA00022737"/>
    </source>
</evidence>
<dbReference type="Pfam" id="PF00169">
    <property type="entry name" value="PH"/>
    <property type="match status" value="1"/>
</dbReference>
<dbReference type="AlphaFoldDB" id="A0A9P1N406"/>
<keyword evidence="16" id="KW-0418">Kinase</keyword>
<evidence type="ECO:0000256" key="19">
    <source>
        <dbReference type="ARBA" id="ARBA00022842"/>
    </source>
</evidence>
<evidence type="ECO:0000256" key="18">
    <source>
        <dbReference type="ARBA" id="ARBA00022840"/>
    </source>
</evidence>
<evidence type="ECO:0000256" key="4">
    <source>
        <dbReference type="ARBA" id="ARBA00008582"/>
    </source>
</evidence>
<reference evidence="24" key="1">
    <citation type="submission" date="2022-11" db="EMBL/GenBank/DDBJ databases">
        <authorList>
            <person name="Kikuchi T."/>
        </authorList>
    </citation>
    <scope>NUCLEOTIDE SEQUENCE</scope>
    <source>
        <strain evidence="24">PS1010</strain>
    </source>
</reference>
<dbReference type="InterPro" id="IPR046349">
    <property type="entry name" value="C1-like_sf"/>
</dbReference>
<feature type="region of interest" description="Disordered" evidence="22">
    <location>
        <begin position="492"/>
        <end position="527"/>
    </location>
</feature>
<comment type="subcellular location">
    <subcellularLocation>
        <location evidence="2">Cell membrane</location>
        <location evidence="2">Sarcolemma</location>
        <topology evidence="2">Peripheral membrane protein</topology>
        <orientation evidence="2">Cytoplasmic side</orientation>
    </subcellularLocation>
    <subcellularLocation>
        <location evidence="3">Cytoplasm</location>
    </subcellularLocation>
</comment>
<comment type="catalytic activity">
    <reaction evidence="21">
        <text>L-threonyl-[protein] + ATP = O-phospho-L-threonyl-[protein] + ADP + H(+)</text>
        <dbReference type="Rhea" id="RHEA:46608"/>
        <dbReference type="Rhea" id="RHEA-COMP:11060"/>
        <dbReference type="Rhea" id="RHEA-COMP:11605"/>
        <dbReference type="ChEBI" id="CHEBI:15378"/>
        <dbReference type="ChEBI" id="CHEBI:30013"/>
        <dbReference type="ChEBI" id="CHEBI:30616"/>
        <dbReference type="ChEBI" id="CHEBI:61977"/>
        <dbReference type="ChEBI" id="CHEBI:456216"/>
        <dbReference type="EC" id="2.7.11.13"/>
    </reaction>
</comment>
<evidence type="ECO:0000313" key="25">
    <source>
        <dbReference type="Proteomes" id="UP001152747"/>
    </source>
</evidence>
<accession>A0A9P1N406</accession>
<dbReference type="OrthoDB" id="10252171at2759"/>
<comment type="cofactor">
    <cofactor evidence="1">
        <name>Mg(2+)</name>
        <dbReference type="ChEBI" id="CHEBI:18420"/>
    </cofactor>
</comment>
<dbReference type="GO" id="GO:0007200">
    <property type="term" value="P:phospholipase C-activating G protein-coupled receptor signaling pathway"/>
    <property type="evidence" value="ECO:0007669"/>
    <property type="project" value="TreeGrafter"/>
</dbReference>
<dbReference type="GO" id="GO:0035556">
    <property type="term" value="P:intracellular signal transduction"/>
    <property type="evidence" value="ECO:0007669"/>
    <property type="project" value="TreeGrafter"/>
</dbReference>
<feature type="region of interest" description="Disordered" evidence="22">
    <location>
        <begin position="331"/>
        <end position="354"/>
    </location>
</feature>
<evidence type="ECO:0000313" key="24">
    <source>
        <dbReference type="EMBL" id="CAI5450505.1"/>
    </source>
</evidence>
<keyword evidence="7" id="KW-1003">Cell membrane</keyword>
<dbReference type="PROSITE" id="PS50081">
    <property type="entry name" value="ZF_DAG_PE_2"/>
    <property type="match status" value="2"/>
</dbReference>
<dbReference type="Gene3D" id="2.30.29.30">
    <property type="entry name" value="Pleckstrin-homology domain (PH domain)/Phosphotyrosine-binding domain (PTB)"/>
    <property type="match status" value="1"/>
</dbReference>
<dbReference type="GO" id="GO:0008270">
    <property type="term" value="F:zinc ion binding"/>
    <property type="evidence" value="ECO:0007669"/>
    <property type="project" value="UniProtKB-KW"/>
</dbReference>
<sequence length="693" mass="78552">MKRLPRARSPCTFVKIWAALIDSMDFQHFYYSSNPSSSSAPYFETMVKPQRWRNNVVEDTSNHQMFSCVKSRELSTSHNKTGIADVVAASSLNSSHEFRFEQSEESQDEVFFERQNSCRRQWAAEADDESGERARGAASTYQQQQQQNLVVPTLLVTSTPSTWIGEQEHSEYYEYSSSSNMSGLCFQLQSGIHKKQINVDASEISLRDLRNESFDFIKEIYPDKGCEHLKDHILLYKHDMRSINILQLINTSADVTDGALVEVVLSSSPQNERIVVHPHTLFVHSYKVPTFCDFCGELLFGLVKQGLKCRGCGQNYHKRCASKIPNNCSGSKQRRPSAIPLSPSNSNMLTERRQSRRESVLEALDTARPASTLGGPPNIFVTTDDCGDPIGGNFLQMPRKDRSCSWSGRPLWMEVAEATRVKVPHTFQIHSYKRPTVCQFCKKLLKGLIRQGLQCKDCNYNCHKKCSELVAKDCPGNTAQSNPASYYLDTADDASDEREDETCLRAQTPKKKAQNVPSAPMTGAEKQAEIRPEFKAEIKQAEIAGGIVVAAENASLQSPEEDGVSAESQNIPLMRVVMSVKQMKRKNAKILKEGWIVHFTDQQNMRKKHFWRLDTKSIIMYQDESSTRYYKEIPLNEILAIHIPAQHLENRPATHLFEIQTQATIYYIQNNTIKHHPKLLEAVKSRSTTTSDQ</sequence>
<evidence type="ECO:0000256" key="6">
    <source>
        <dbReference type="ARBA" id="ARBA00022443"/>
    </source>
</evidence>
<evidence type="ECO:0000256" key="22">
    <source>
        <dbReference type="SAM" id="MobiDB-lite"/>
    </source>
</evidence>
<evidence type="ECO:0000256" key="8">
    <source>
        <dbReference type="ARBA" id="ARBA00022490"/>
    </source>
</evidence>
<dbReference type="Pfam" id="PF00130">
    <property type="entry name" value="C1_1"/>
    <property type="match status" value="2"/>
</dbReference>
<evidence type="ECO:0000256" key="16">
    <source>
        <dbReference type="ARBA" id="ARBA00022777"/>
    </source>
</evidence>
<dbReference type="InterPro" id="IPR001849">
    <property type="entry name" value="PH_domain"/>
</dbReference>
<keyword evidence="18" id="KW-0067">ATP-binding</keyword>
<dbReference type="Gene3D" id="3.30.60.20">
    <property type="match status" value="2"/>
</dbReference>
<organism evidence="24 25">
    <name type="scientific">Caenorhabditis angaria</name>
    <dbReference type="NCBI Taxonomy" id="860376"/>
    <lineage>
        <taxon>Eukaryota</taxon>
        <taxon>Metazoa</taxon>
        <taxon>Ecdysozoa</taxon>
        <taxon>Nematoda</taxon>
        <taxon>Chromadorea</taxon>
        <taxon>Rhabditida</taxon>
        <taxon>Rhabditina</taxon>
        <taxon>Rhabditomorpha</taxon>
        <taxon>Rhabditoidea</taxon>
        <taxon>Rhabditidae</taxon>
        <taxon>Peloderinae</taxon>
        <taxon>Caenorhabditis</taxon>
    </lineage>
</organism>
<evidence type="ECO:0000256" key="3">
    <source>
        <dbReference type="ARBA" id="ARBA00004496"/>
    </source>
</evidence>
<name>A0A9P1N406_9PELO</name>
<dbReference type="FunFam" id="3.30.60.20:FF:000022">
    <property type="entry name" value="SH3 and cysteine-rich domain-containing protein 3 isoform 2"/>
    <property type="match status" value="1"/>
</dbReference>
<dbReference type="InterPro" id="IPR011993">
    <property type="entry name" value="PH-like_dom_sf"/>
</dbReference>
<keyword evidence="15" id="KW-0863">Zinc-finger</keyword>
<keyword evidence="11" id="KW-0808">Transferase</keyword>
<dbReference type="SUPFAM" id="SSF50729">
    <property type="entry name" value="PH domain-like"/>
    <property type="match status" value="1"/>
</dbReference>
<evidence type="ECO:0000256" key="20">
    <source>
        <dbReference type="ARBA" id="ARBA00023136"/>
    </source>
</evidence>
<gene>
    <name evidence="24" type="ORF">CAMP_LOCUS13142</name>
</gene>
<dbReference type="GO" id="GO:0005829">
    <property type="term" value="C:cytosol"/>
    <property type="evidence" value="ECO:0007669"/>
    <property type="project" value="TreeGrafter"/>
</dbReference>
<evidence type="ECO:0000256" key="11">
    <source>
        <dbReference type="ARBA" id="ARBA00022679"/>
    </source>
</evidence>
<dbReference type="FunFam" id="3.30.60.20:FF:000019">
    <property type="entry name" value="Serine/threonine-protein kinase"/>
    <property type="match status" value="1"/>
</dbReference>
<keyword evidence="8" id="KW-0963">Cytoplasm</keyword>
<dbReference type="Proteomes" id="UP001152747">
    <property type="component" value="Unassembled WGS sequence"/>
</dbReference>
<dbReference type="CDD" id="cd20796">
    <property type="entry name" value="C1_PKD_rpt2"/>
    <property type="match status" value="1"/>
</dbReference>
<comment type="similarity">
    <text evidence="4">Belongs to the protein kinase superfamily. CAMK Ser/Thr protein kinase family. PKD subfamily.</text>
</comment>
<feature type="domain" description="Phorbol-ester/DAG-type" evidence="23">
    <location>
        <begin position="424"/>
        <end position="474"/>
    </location>
</feature>
<feature type="region of interest" description="Disordered" evidence="22">
    <location>
        <begin position="123"/>
        <end position="142"/>
    </location>
</feature>
<protein>
    <recommendedName>
        <fullName evidence="5">protein kinase C</fullName>
        <ecNumber evidence="5">2.7.11.13</ecNumber>
    </recommendedName>
</protein>
<evidence type="ECO:0000256" key="9">
    <source>
        <dbReference type="ARBA" id="ARBA00022527"/>
    </source>
</evidence>
<keyword evidence="25" id="KW-1185">Reference proteome</keyword>
<dbReference type="GO" id="GO:0005524">
    <property type="term" value="F:ATP binding"/>
    <property type="evidence" value="ECO:0007669"/>
    <property type="project" value="UniProtKB-KW"/>
</dbReference>
<evidence type="ECO:0000256" key="1">
    <source>
        <dbReference type="ARBA" id="ARBA00001946"/>
    </source>
</evidence>
<evidence type="ECO:0000259" key="23">
    <source>
        <dbReference type="PROSITE" id="PS50081"/>
    </source>
</evidence>
<keyword evidence="19" id="KW-0460">Magnesium</keyword>
<comment type="caution">
    <text evidence="24">The sequence shown here is derived from an EMBL/GenBank/DDBJ whole genome shotgun (WGS) entry which is preliminary data.</text>
</comment>
<dbReference type="GO" id="GO:0042383">
    <property type="term" value="C:sarcolemma"/>
    <property type="evidence" value="ECO:0007669"/>
    <property type="project" value="UniProtKB-SubCell"/>
</dbReference>
<evidence type="ECO:0000256" key="21">
    <source>
        <dbReference type="ARBA" id="ARBA00047272"/>
    </source>
</evidence>
<keyword evidence="6" id="KW-0728">SH3 domain</keyword>
<dbReference type="PANTHER" id="PTHR22968:SF24">
    <property type="entry name" value="SERINE_THREONINE-PROTEIN KINASE"/>
    <property type="match status" value="1"/>
</dbReference>
<dbReference type="InterPro" id="IPR020454">
    <property type="entry name" value="DAG/PE-bd"/>
</dbReference>
<dbReference type="SUPFAM" id="SSF57889">
    <property type="entry name" value="Cysteine-rich domain"/>
    <property type="match status" value="2"/>
</dbReference>
<dbReference type="EMBL" id="CANHGI010000005">
    <property type="protein sequence ID" value="CAI5450505.1"/>
    <property type="molecule type" value="Genomic_DNA"/>
</dbReference>
<dbReference type="CDD" id="cd20795">
    <property type="entry name" value="C1_PKD_rpt1"/>
    <property type="match status" value="1"/>
</dbReference>
<dbReference type="PRINTS" id="PR00008">
    <property type="entry name" value="DAGPEDOMAIN"/>
</dbReference>
<dbReference type="GO" id="GO:0004697">
    <property type="term" value="F:diacylglycerol-dependent serine/threonine kinase activity"/>
    <property type="evidence" value="ECO:0007669"/>
    <property type="project" value="UniProtKB-EC"/>
</dbReference>
<keyword evidence="17" id="KW-0862">Zinc</keyword>
<evidence type="ECO:0000256" key="17">
    <source>
        <dbReference type="ARBA" id="ARBA00022833"/>
    </source>
</evidence>
<keyword evidence="14" id="KW-0547">Nucleotide-binding</keyword>
<dbReference type="InterPro" id="IPR057764">
    <property type="entry name" value="Ubiquitin_PRKD1-3_N"/>
</dbReference>
<keyword evidence="12" id="KW-0479">Metal-binding</keyword>
<feature type="domain" description="Phorbol-ester/DAG-type" evidence="23">
    <location>
        <begin position="278"/>
        <end position="328"/>
    </location>
</feature>
<keyword evidence="13" id="KW-0677">Repeat</keyword>
<dbReference type="InterPro" id="IPR002219">
    <property type="entry name" value="PKC_DAG/PE"/>
</dbReference>
<dbReference type="CDD" id="cd01239">
    <property type="entry name" value="PH_PKD"/>
    <property type="match status" value="1"/>
</dbReference>
<keyword evidence="20" id="KW-0472">Membrane</keyword>
<keyword evidence="10" id="KW-0597">Phosphoprotein</keyword>